<feature type="domain" description="Thioester reductase (TE)" evidence="4">
    <location>
        <begin position="648"/>
        <end position="884"/>
    </location>
</feature>
<dbReference type="InterPro" id="IPR000873">
    <property type="entry name" value="AMP-dep_synth/lig_dom"/>
</dbReference>
<dbReference type="Gene3D" id="3.40.50.980">
    <property type="match status" value="1"/>
</dbReference>
<dbReference type="Proteomes" id="UP001221142">
    <property type="component" value="Unassembled WGS sequence"/>
</dbReference>
<dbReference type="Pfam" id="PF00501">
    <property type="entry name" value="AMP-binding"/>
    <property type="match status" value="1"/>
</dbReference>
<comment type="caution">
    <text evidence="5">The sequence shown here is derived from an EMBL/GenBank/DDBJ whole genome shotgun (WGS) entry which is preliminary data.</text>
</comment>
<evidence type="ECO:0000259" key="3">
    <source>
        <dbReference type="Pfam" id="PF00501"/>
    </source>
</evidence>
<dbReference type="Pfam" id="PF07993">
    <property type="entry name" value="NAD_binding_4"/>
    <property type="match status" value="1"/>
</dbReference>
<keyword evidence="1" id="KW-0596">Phosphopantetheine</keyword>
<feature type="domain" description="AMP-dependent synthetase/ligase" evidence="3">
    <location>
        <begin position="13"/>
        <end position="312"/>
    </location>
</feature>
<dbReference type="Pfam" id="PF23562">
    <property type="entry name" value="AMP-binding_C_3"/>
    <property type="match status" value="1"/>
</dbReference>
<evidence type="ECO:0000313" key="6">
    <source>
        <dbReference type="Proteomes" id="UP001221142"/>
    </source>
</evidence>
<dbReference type="PANTHER" id="PTHR43439:SF2">
    <property type="entry name" value="ENZYME, PUTATIVE (JCVI)-RELATED"/>
    <property type="match status" value="1"/>
</dbReference>
<proteinExistence type="predicted"/>
<evidence type="ECO:0000313" key="5">
    <source>
        <dbReference type="EMBL" id="KAJ7636417.1"/>
    </source>
</evidence>
<keyword evidence="2" id="KW-0597">Phosphoprotein</keyword>
<evidence type="ECO:0000256" key="1">
    <source>
        <dbReference type="ARBA" id="ARBA00022450"/>
    </source>
</evidence>
<dbReference type="InterPro" id="IPR013120">
    <property type="entry name" value="FAR_NAD-bd"/>
</dbReference>
<dbReference type="InterPro" id="IPR020845">
    <property type="entry name" value="AMP-binding_CS"/>
</dbReference>
<dbReference type="Gene3D" id="3.40.50.720">
    <property type="entry name" value="NAD(P)-binding Rossmann-like Domain"/>
    <property type="match status" value="1"/>
</dbReference>
<accession>A0AAD7C1H5</accession>
<dbReference type="InterPro" id="IPR036291">
    <property type="entry name" value="NAD(P)-bd_dom_sf"/>
</dbReference>
<keyword evidence="6" id="KW-1185">Reference proteome</keyword>
<name>A0AAD7C1H5_9AGAR</name>
<dbReference type="SUPFAM" id="SSF51735">
    <property type="entry name" value="NAD(P)-binding Rossmann-fold domains"/>
    <property type="match status" value="1"/>
</dbReference>
<gene>
    <name evidence="5" type="ORF">FB45DRAFT_1138067</name>
</gene>
<dbReference type="Gene3D" id="3.40.50.12780">
    <property type="entry name" value="N-terminal domain of ligase-like"/>
    <property type="match status" value="1"/>
</dbReference>
<organism evidence="5 6">
    <name type="scientific">Roridomyces roridus</name>
    <dbReference type="NCBI Taxonomy" id="1738132"/>
    <lineage>
        <taxon>Eukaryota</taxon>
        <taxon>Fungi</taxon>
        <taxon>Dikarya</taxon>
        <taxon>Basidiomycota</taxon>
        <taxon>Agaricomycotina</taxon>
        <taxon>Agaricomycetes</taxon>
        <taxon>Agaricomycetidae</taxon>
        <taxon>Agaricales</taxon>
        <taxon>Marasmiineae</taxon>
        <taxon>Mycenaceae</taxon>
        <taxon>Roridomyces</taxon>
    </lineage>
</organism>
<dbReference type="PROSITE" id="PS00455">
    <property type="entry name" value="AMP_BINDING"/>
    <property type="match status" value="1"/>
</dbReference>
<dbReference type="EMBL" id="JARKIF010000006">
    <property type="protein sequence ID" value="KAJ7636417.1"/>
    <property type="molecule type" value="Genomic_DNA"/>
</dbReference>
<dbReference type="PANTHER" id="PTHR43439">
    <property type="entry name" value="PHENYLACETATE-COENZYME A LIGASE"/>
    <property type="match status" value="1"/>
</dbReference>
<dbReference type="SUPFAM" id="SSF56801">
    <property type="entry name" value="Acetyl-CoA synthetase-like"/>
    <property type="match status" value="1"/>
</dbReference>
<dbReference type="AlphaFoldDB" id="A0AAD7C1H5"/>
<dbReference type="Gene3D" id="1.10.1200.10">
    <property type="entry name" value="ACP-like"/>
    <property type="match status" value="1"/>
</dbReference>
<dbReference type="InterPro" id="IPR036736">
    <property type="entry name" value="ACP-like_sf"/>
</dbReference>
<evidence type="ECO:0000256" key="2">
    <source>
        <dbReference type="ARBA" id="ARBA00022553"/>
    </source>
</evidence>
<sequence length="1006" mass="111086">MALQTFPGLVSRNLQQCPFDPCYVYAESNDVVTITQLEFGRATHRAAHLLRPNRQGTDDRVVAIIAESDNLLYNAILVGLMTANLIVRALLGALHIEVTPQAAISHLTKELPTRNLPAFALAPLLSRLEQHIEEAAPEFALRIDEVPSLAQVYPNLGAETPEFAFKPYPEGNVNPDPDDLLMYIHSSGSTGFPKAIPYNYRALNHMIGVSATDVARPLSGLHVALFPPRANVLDHARRTNSRTISTVPAFLVAWFNDPEAFEYLKTMDSILWASGPLPQRVGDAYVDAGMHLITGYGSTETSAIASLSPRKEDRKDWEWFRISERVKVRWAPQGDGTFECQVIATETHVPLVLNLPDVKGYATSDLCVNHPTKKYLWRIVGRADDQIMHSTGEKTNPVPLESILARDPHVQSCVMFGRGRFQAGVLIHPKPEFQFDPSDAVRLAEFRNKLWPTIVQMNEIAPQHSRLFKEMILVSKPSKPFTYTAKMTVRRQAVIADYDEEFDQLYKLVEDSAVLNIPRLQAWDATSILDFVRNAVHSLMKPDVGDDEDIFQRGCDSLQATWLRNCILASLRESAQLDTRGNARNFVYDHPTVSSLARYIFLAASGGEAPSTAKVPAMRALLEKHSQNFPSHSGTKLPPSATLRVVLVTGTTGELGCHLLSLLLADETVVRVYALNRQHSDLRERQTRAFVERGLDVGRLDSPKLVLLAGNAAVPSFGLPVKIYEEIQGTVTDIIHNAWPVDFNLALLSFEPNIKGLRSLIDLSLRSPFAEPPRILYTSSIGICQHPQTRPPLKEISVDAEVAVQSGYVESKWVSESILVRAAEATPMKPVIVRVGQLSGGANGAWNIGEWVPAIVQSAKFIGCIPTDERDVSWIPVNIAAAAMVEFLGAPSTATFIHLVNPKPVPWATLASMIARNLNVPLVPYATWLSRVEAAGEALEGFRAPRLLSTFRALQNPEGQPHAFGLPKVDIINALDASETLRSGKCQLGEKDVKSWLGYWRSAGLL</sequence>
<reference evidence="5" key="1">
    <citation type="submission" date="2023-03" db="EMBL/GenBank/DDBJ databases">
        <title>Massive genome expansion in bonnet fungi (Mycena s.s.) driven by repeated elements and novel gene families across ecological guilds.</title>
        <authorList>
            <consortium name="Lawrence Berkeley National Laboratory"/>
            <person name="Harder C.B."/>
            <person name="Miyauchi S."/>
            <person name="Viragh M."/>
            <person name="Kuo A."/>
            <person name="Thoen E."/>
            <person name="Andreopoulos B."/>
            <person name="Lu D."/>
            <person name="Skrede I."/>
            <person name="Drula E."/>
            <person name="Henrissat B."/>
            <person name="Morin E."/>
            <person name="Kohler A."/>
            <person name="Barry K."/>
            <person name="LaButti K."/>
            <person name="Morin E."/>
            <person name="Salamov A."/>
            <person name="Lipzen A."/>
            <person name="Mereny Z."/>
            <person name="Hegedus B."/>
            <person name="Baldrian P."/>
            <person name="Stursova M."/>
            <person name="Weitz H."/>
            <person name="Taylor A."/>
            <person name="Grigoriev I.V."/>
            <person name="Nagy L.G."/>
            <person name="Martin F."/>
            <person name="Kauserud H."/>
        </authorList>
    </citation>
    <scope>NUCLEOTIDE SEQUENCE</scope>
    <source>
        <strain evidence="5">9284</strain>
    </source>
</reference>
<dbReference type="InterPro" id="IPR042099">
    <property type="entry name" value="ANL_N_sf"/>
</dbReference>
<evidence type="ECO:0008006" key="7">
    <source>
        <dbReference type="Google" id="ProtNLM"/>
    </source>
</evidence>
<protein>
    <recommendedName>
        <fullName evidence="7">Acetyl-CoA synthetase-like protein</fullName>
    </recommendedName>
</protein>
<evidence type="ECO:0000259" key="4">
    <source>
        <dbReference type="Pfam" id="PF07993"/>
    </source>
</evidence>
<dbReference type="InterPro" id="IPR051414">
    <property type="entry name" value="Adenylate-forming_Reductase"/>
</dbReference>